<evidence type="ECO:0000313" key="2">
    <source>
        <dbReference type="Proteomes" id="UP001374535"/>
    </source>
</evidence>
<dbReference type="AlphaFoldDB" id="A0AAQ3RJW8"/>
<proteinExistence type="predicted"/>
<accession>A0AAQ3RJW8</accession>
<name>A0AAQ3RJW8_VIGMU</name>
<protein>
    <recommendedName>
        <fullName evidence="3">Retrotransposon Copia-like N-terminal domain-containing protein</fullName>
    </recommendedName>
</protein>
<gene>
    <name evidence="1" type="ORF">V8G54_028987</name>
</gene>
<dbReference type="PANTHER" id="PTHR37610:SF55">
    <property type="entry name" value="RETROTRANSPOSON COPIA-LIKE N-TERMINAL DOMAIN-CONTAINING PROTEIN"/>
    <property type="match status" value="1"/>
</dbReference>
<dbReference type="PANTHER" id="PTHR37610">
    <property type="entry name" value="CCHC-TYPE DOMAIN-CONTAINING PROTEIN"/>
    <property type="match status" value="1"/>
</dbReference>
<reference evidence="1 2" key="1">
    <citation type="journal article" date="2023" name="Life. Sci Alliance">
        <title>Evolutionary insights into 3D genome organization and epigenetic landscape of Vigna mungo.</title>
        <authorList>
            <person name="Junaid A."/>
            <person name="Singh B."/>
            <person name="Bhatia S."/>
        </authorList>
    </citation>
    <scope>NUCLEOTIDE SEQUENCE [LARGE SCALE GENOMIC DNA]</scope>
    <source>
        <strain evidence="1">Urdbean</strain>
    </source>
</reference>
<sequence length="193" mass="22321">MDPTNYNSWSCALSAKNKLEFVDQTLSKPSTTDDLYPAWKRCNNMVVPWLVHSVSPSIRQSILWMNQADDIWKDLKSRYSQGDLLRIEELQQEAASIKQGETFISEYFSKLRVIWDELECYRPDLSCTCIPACSCKALTESIERMQQNQIMQFLGGLNDQYNAVRTNILMMDPLPPISKVFSYAVQQERQCTN</sequence>
<keyword evidence="2" id="KW-1185">Reference proteome</keyword>
<evidence type="ECO:0000313" key="1">
    <source>
        <dbReference type="EMBL" id="WVY96836.1"/>
    </source>
</evidence>
<dbReference type="EMBL" id="CP144692">
    <property type="protein sequence ID" value="WVY96836.1"/>
    <property type="molecule type" value="Genomic_DNA"/>
</dbReference>
<organism evidence="1 2">
    <name type="scientific">Vigna mungo</name>
    <name type="common">Black gram</name>
    <name type="synonym">Phaseolus mungo</name>
    <dbReference type="NCBI Taxonomy" id="3915"/>
    <lineage>
        <taxon>Eukaryota</taxon>
        <taxon>Viridiplantae</taxon>
        <taxon>Streptophyta</taxon>
        <taxon>Embryophyta</taxon>
        <taxon>Tracheophyta</taxon>
        <taxon>Spermatophyta</taxon>
        <taxon>Magnoliopsida</taxon>
        <taxon>eudicotyledons</taxon>
        <taxon>Gunneridae</taxon>
        <taxon>Pentapetalae</taxon>
        <taxon>rosids</taxon>
        <taxon>fabids</taxon>
        <taxon>Fabales</taxon>
        <taxon>Fabaceae</taxon>
        <taxon>Papilionoideae</taxon>
        <taxon>50 kb inversion clade</taxon>
        <taxon>NPAAA clade</taxon>
        <taxon>indigoferoid/millettioid clade</taxon>
        <taxon>Phaseoleae</taxon>
        <taxon>Vigna</taxon>
    </lineage>
</organism>
<dbReference type="Proteomes" id="UP001374535">
    <property type="component" value="Chromosome 9"/>
</dbReference>
<evidence type="ECO:0008006" key="3">
    <source>
        <dbReference type="Google" id="ProtNLM"/>
    </source>
</evidence>